<keyword evidence="2" id="KW-1185">Reference proteome</keyword>
<name>A0A285UAE0_9STAP</name>
<dbReference type="InterPro" id="IPR023203">
    <property type="entry name" value="TTHA0068_sf"/>
</dbReference>
<evidence type="ECO:0000313" key="2">
    <source>
        <dbReference type="Proteomes" id="UP000219412"/>
    </source>
</evidence>
<dbReference type="AlphaFoldDB" id="A0A285UAE0"/>
<accession>A0A285UAE0</accession>
<dbReference type="Gene3D" id="1.10.3450.10">
    <property type="entry name" value="TTHA0068-like"/>
    <property type="match status" value="1"/>
</dbReference>
<organism evidence="1 2">
    <name type="scientific">Salinicoccus kekensis</name>
    <dbReference type="NCBI Taxonomy" id="714307"/>
    <lineage>
        <taxon>Bacteria</taxon>
        <taxon>Bacillati</taxon>
        <taxon>Bacillota</taxon>
        <taxon>Bacilli</taxon>
        <taxon>Bacillales</taxon>
        <taxon>Staphylococcaceae</taxon>
        <taxon>Salinicoccus</taxon>
    </lineage>
</organism>
<sequence>MDEKTLLKYYNEFIIKQDYFECHEIMEDAWKSKTAFSKEDDEIFFIQLSTAEYHYRRNNVYGARKIYGRAVRRLGERPFDHWKYGLKSDIIPLVEARFSAVGTADFSPLHLPLTDAMLEALRLYAMPGCPAEEFSRFIRTIHKKDITLVQKHRLRDRSEIINVRNEKLRRKRSGDDET</sequence>
<reference evidence="2" key="1">
    <citation type="submission" date="2017-08" db="EMBL/GenBank/DDBJ databases">
        <authorList>
            <person name="Varghese N."/>
            <person name="Submissions S."/>
        </authorList>
    </citation>
    <scope>NUCLEOTIDE SEQUENCE [LARGE SCALE GENOMIC DNA]</scope>
    <source>
        <strain evidence="2">DSM 23173</strain>
    </source>
</reference>
<gene>
    <name evidence="1" type="ORF">SAMN05878391_0545</name>
</gene>
<evidence type="ECO:0000313" key="1">
    <source>
        <dbReference type="EMBL" id="SOC38782.1"/>
    </source>
</evidence>
<proteinExistence type="predicted"/>
<dbReference type="RefSeq" id="WP_097038891.1">
    <property type="nucleotide sequence ID" value="NZ_OBQF01000001.1"/>
</dbReference>
<dbReference type="OrthoDB" id="165483at2"/>
<dbReference type="InterPro" id="IPR005500">
    <property type="entry name" value="DUF309"/>
</dbReference>
<evidence type="ECO:0008006" key="3">
    <source>
        <dbReference type="Google" id="ProtNLM"/>
    </source>
</evidence>
<dbReference type="SUPFAM" id="SSF140663">
    <property type="entry name" value="TTHA0068-like"/>
    <property type="match status" value="1"/>
</dbReference>
<protein>
    <recommendedName>
        <fullName evidence="3">DUF309 domain-containing protein</fullName>
    </recommendedName>
</protein>
<dbReference type="Pfam" id="PF03745">
    <property type="entry name" value="DUF309"/>
    <property type="match status" value="1"/>
</dbReference>
<dbReference type="EMBL" id="OBQF01000001">
    <property type="protein sequence ID" value="SOC38782.1"/>
    <property type="molecule type" value="Genomic_DNA"/>
</dbReference>
<dbReference type="Proteomes" id="UP000219412">
    <property type="component" value="Unassembled WGS sequence"/>
</dbReference>